<protein>
    <submittedName>
        <fullName evidence="2">Zn-dependent proteases</fullName>
    </submittedName>
</protein>
<keyword evidence="2" id="KW-0645">Protease</keyword>
<evidence type="ECO:0000313" key="2">
    <source>
        <dbReference type="EMBL" id="CUJ15358.1"/>
    </source>
</evidence>
<dbReference type="Proteomes" id="UP000044098">
    <property type="component" value="Unassembled WGS sequence"/>
</dbReference>
<evidence type="ECO:0000256" key="1">
    <source>
        <dbReference type="SAM" id="MobiDB-lite"/>
    </source>
</evidence>
<dbReference type="GO" id="GO:0008233">
    <property type="term" value="F:peptidase activity"/>
    <property type="evidence" value="ECO:0007669"/>
    <property type="project" value="UniProtKB-KW"/>
</dbReference>
<sequence length="110" mass="12063">MLGKVSEQAIHLGEIRAVDQIPALLLDADQGCVRKLLQVERQRVAGNAKPLRHDTGCKAVGPRDDKRTKHAQALGMGQGIQGSNGLIFIHQSMIQQLLNYLCMQARRGPN</sequence>
<reference evidence="2 3" key="1">
    <citation type="submission" date="2015-09" db="EMBL/GenBank/DDBJ databases">
        <authorList>
            <consortium name="Pathogen Informatics"/>
        </authorList>
    </citation>
    <scope>NUCLEOTIDE SEQUENCE [LARGE SCALE GENOMIC DNA]</scope>
    <source>
        <strain evidence="2 3">2789STDY5608625</strain>
    </source>
</reference>
<proteinExistence type="predicted"/>
<gene>
    <name evidence="2" type="ORF">ERS370000_02921</name>
</gene>
<accession>A0AAD2KKA9</accession>
<evidence type="ECO:0000313" key="3">
    <source>
        <dbReference type="Proteomes" id="UP000044098"/>
    </source>
</evidence>
<dbReference type="EMBL" id="CYTK01000004">
    <property type="protein sequence ID" value="CUJ15358.1"/>
    <property type="molecule type" value="Genomic_DNA"/>
</dbReference>
<dbReference type="GO" id="GO:0006508">
    <property type="term" value="P:proteolysis"/>
    <property type="evidence" value="ECO:0007669"/>
    <property type="project" value="UniProtKB-KW"/>
</dbReference>
<name>A0AAD2KKA9_ACHAE</name>
<feature type="compositionally biased region" description="Basic and acidic residues" evidence="1">
    <location>
        <begin position="51"/>
        <end position="67"/>
    </location>
</feature>
<keyword evidence="2" id="KW-0378">Hydrolase</keyword>
<dbReference type="AlphaFoldDB" id="A0AAD2KKA9"/>
<comment type="caution">
    <text evidence="2">The sequence shown here is derived from an EMBL/GenBank/DDBJ whole genome shotgun (WGS) entry which is preliminary data.</text>
</comment>
<feature type="region of interest" description="Disordered" evidence="1">
    <location>
        <begin position="48"/>
        <end position="71"/>
    </location>
</feature>
<organism evidence="2 3">
    <name type="scientific">Achromobacter aegrifaciens</name>
    <dbReference type="NCBI Taxonomy" id="1287736"/>
    <lineage>
        <taxon>Bacteria</taxon>
        <taxon>Pseudomonadati</taxon>
        <taxon>Pseudomonadota</taxon>
        <taxon>Betaproteobacteria</taxon>
        <taxon>Burkholderiales</taxon>
        <taxon>Alcaligenaceae</taxon>
        <taxon>Achromobacter</taxon>
    </lineage>
</organism>